<protein>
    <submittedName>
        <fullName evidence="2">Actin-like protein ATPase involved in cell division-like protein</fullName>
    </submittedName>
</protein>
<keyword evidence="2" id="KW-0132">Cell division</keyword>
<dbReference type="SUPFAM" id="SSF53067">
    <property type="entry name" value="Actin-like ATPase domain"/>
    <property type="match status" value="2"/>
</dbReference>
<keyword evidence="2" id="KW-0131">Cell cycle</keyword>
<dbReference type="InterPro" id="IPR043129">
    <property type="entry name" value="ATPase_NBD"/>
</dbReference>
<accession>A0A0G0IPV0</accession>
<gene>
    <name evidence="2" type="ORF">US31_C0011G0028</name>
</gene>
<evidence type="ECO:0000313" key="2">
    <source>
        <dbReference type="EMBL" id="KKQ18046.1"/>
    </source>
</evidence>
<dbReference type="PANTHER" id="PTHR32432">
    <property type="entry name" value="CELL DIVISION PROTEIN FTSA-RELATED"/>
    <property type="match status" value="1"/>
</dbReference>
<dbReference type="InterPro" id="IPR050696">
    <property type="entry name" value="FtsA/MreB"/>
</dbReference>
<dbReference type="Proteomes" id="UP000034508">
    <property type="component" value="Unassembled WGS sequence"/>
</dbReference>
<dbReference type="AlphaFoldDB" id="A0A0G0IPV0"/>
<comment type="caution">
    <text evidence="2">The sequence shown here is derived from an EMBL/GenBank/DDBJ whole genome shotgun (WGS) entry which is preliminary data.</text>
</comment>
<feature type="domain" description="SHS2" evidence="1">
    <location>
        <begin position="17"/>
        <end position="219"/>
    </location>
</feature>
<name>A0A0G0IPV0_9BACT</name>
<evidence type="ECO:0000313" key="3">
    <source>
        <dbReference type="Proteomes" id="UP000034508"/>
    </source>
</evidence>
<dbReference type="EMBL" id="LBSM01000011">
    <property type="protein sequence ID" value="KKQ18046.1"/>
    <property type="molecule type" value="Genomic_DNA"/>
</dbReference>
<dbReference type="InterPro" id="IPR003494">
    <property type="entry name" value="SHS2_FtsA"/>
</dbReference>
<dbReference type="Gene3D" id="3.30.420.40">
    <property type="match status" value="1"/>
</dbReference>
<proteinExistence type="predicted"/>
<evidence type="ECO:0000259" key="1">
    <source>
        <dbReference type="SMART" id="SM00842"/>
    </source>
</evidence>
<dbReference type="Pfam" id="PF14450">
    <property type="entry name" value="FtsA"/>
    <property type="match status" value="1"/>
</dbReference>
<dbReference type="GO" id="GO:0051301">
    <property type="term" value="P:cell division"/>
    <property type="evidence" value="ECO:0007669"/>
    <property type="project" value="UniProtKB-KW"/>
</dbReference>
<organism evidence="2 3">
    <name type="scientific">Berkelbacteria bacterium GW2011_GWA1_36_9</name>
    <dbReference type="NCBI Taxonomy" id="1618331"/>
    <lineage>
        <taxon>Bacteria</taxon>
        <taxon>Candidatus Berkelbacteria</taxon>
    </lineage>
</organism>
<sequence length="418" mass="45734">MGLFDFLGTKKIENRFAVAMDIGTEYAKCLIFKVEDDKGLVVGTGRQRQRLSDMQGGAVTDIGGVVKNCKKALERAAEMAKIMPTQVIMGIAGELVKGNTTTIKYTRPNPKLGITLEELKDIISRIQRRSFDRARQILAWETGHAEIDVKLVNAAIVDVKIDGYKVTNPLGFQGRELQVGVFNAFAPIVHLGALQTIAAELGLDLLSIVADPYALARSVGPKESTEFSAIFIDIGGGTTDIAIVSSGGVEGTKMFALGGRSFTKRIAQVFGCTFEEAETMKIKYSKKELPEEDVQFIKNALKTDCQVWLSGVELTLEEFSSLDLLPSRILLCGGGTILPDIEEVLKEAVWNKNLPFSRQPTVHFIKPSDVENIADQTGELKNPWDITPMSLVNLAIDLVGEEAVMDNVLNRIVSSLRE</sequence>
<reference evidence="2 3" key="1">
    <citation type="journal article" date="2015" name="Nature">
        <title>rRNA introns, odd ribosomes, and small enigmatic genomes across a large radiation of phyla.</title>
        <authorList>
            <person name="Brown C.T."/>
            <person name="Hug L.A."/>
            <person name="Thomas B.C."/>
            <person name="Sharon I."/>
            <person name="Castelle C.J."/>
            <person name="Singh A."/>
            <person name="Wilkins M.J."/>
            <person name="Williams K.H."/>
            <person name="Banfield J.F."/>
        </authorList>
    </citation>
    <scope>NUCLEOTIDE SEQUENCE [LARGE SCALE GENOMIC DNA]</scope>
</reference>
<dbReference type="CDD" id="cd24004">
    <property type="entry name" value="ASKHA_NBD_PilM-like"/>
    <property type="match status" value="1"/>
</dbReference>
<dbReference type="SMART" id="SM00842">
    <property type="entry name" value="FtsA"/>
    <property type="match status" value="1"/>
</dbReference>